<name>A0A813Y5U7_9BILA</name>
<dbReference type="GO" id="GO:0005634">
    <property type="term" value="C:nucleus"/>
    <property type="evidence" value="ECO:0007669"/>
    <property type="project" value="UniProtKB-SubCell"/>
</dbReference>
<evidence type="ECO:0000259" key="15">
    <source>
        <dbReference type="Pfam" id="PF02230"/>
    </source>
</evidence>
<evidence type="ECO:0000256" key="10">
    <source>
        <dbReference type="ARBA" id="ARBA00023242"/>
    </source>
</evidence>
<gene>
    <name evidence="16" type="ORF">IZO911_LOCUS11059</name>
</gene>
<comment type="similarity">
    <text evidence="3">Belongs to the AB hydrolase superfamily. AB hydrolase 2 family.</text>
</comment>
<evidence type="ECO:0000256" key="9">
    <source>
        <dbReference type="ARBA" id="ARBA00023098"/>
    </source>
</evidence>
<dbReference type="FunFam" id="3.40.50.1820:FF:000276">
    <property type="entry name" value="Acyl-protein thioesterase 1"/>
    <property type="match status" value="1"/>
</dbReference>
<evidence type="ECO:0000256" key="6">
    <source>
        <dbReference type="ARBA" id="ARBA00022490"/>
    </source>
</evidence>
<comment type="catalytic activity">
    <reaction evidence="14">
        <text>1-hexadecanoyl-sn-glycero-3-phosphocholine + H2O = sn-glycerol 3-phosphocholine + hexadecanoate + H(+)</text>
        <dbReference type="Rhea" id="RHEA:40435"/>
        <dbReference type="ChEBI" id="CHEBI:7896"/>
        <dbReference type="ChEBI" id="CHEBI:15377"/>
        <dbReference type="ChEBI" id="CHEBI:15378"/>
        <dbReference type="ChEBI" id="CHEBI:16870"/>
        <dbReference type="ChEBI" id="CHEBI:72998"/>
    </reaction>
    <physiologicalReaction direction="left-to-right" evidence="14">
        <dbReference type="Rhea" id="RHEA:40436"/>
    </physiologicalReaction>
</comment>
<dbReference type="GO" id="GO:0008474">
    <property type="term" value="F:palmitoyl-(protein) hydrolase activity"/>
    <property type="evidence" value="ECO:0007669"/>
    <property type="project" value="UniProtKB-EC"/>
</dbReference>
<keyword evidence="8" id="KW-0276">Fatty acid metabolism</keyword>
<dbReference type="PANTHER" id="PTHR10655:SF68">
    <property type="entry name" value="PALMITOYL-PROTEIN HYDROLASE"/>
    <property type="match status" value="1"/>
</dbReference>
<evidence type="ECO:0000256" key="2">
    <source>
        <dbReference type="ARBA" id="ARBA00004496"/>
    </source>
</evidence>
<accession>A0A813Y5U7</accession>
<dbReference type="InterPro" id="IPR003140">
    <property type="entry name" value="PLipase/COase/thioEstase"/>
</dbReference>
<evidence type="ECO:0000313" key="17">
    <source>
        <dbReference type="Proteomes" id="UP000663860"/>
    </source>
</evidence>
<dbReference type="GO" id="GO:0005737">
    <property type="term" value="C:cytoplasm"/>
    <property type="evidence" value="ECO:0007669"/>
    <property type="project" value="UniProtKB-SubCell"/>
</dbReference>
<dbReference type="Gene3D" id="3.40.50.1820">
    <property type="entry name" value="alpha/beta hydrolase"/>
    <property type="match status" value="2"/>
</dbReference>
<evidence type="ECO:0000256" key="5">
    <source>
        <dbReference type="ARBA" id="ARBA00022487"/>
    </source>
</evidence>
<feature type="domain" description="Phospholipase/carboxylesterase/thioesterase" evidence="15">
    <location>
        <begin position="38"/>
        <end position="255"/>
    </location>
</feature>
<evidence type="ECO:0000256" key="11">
    <source>
        <dbReference type="ARBA" id="ARBA00029392"/>
    </source>
</evidence>
<keyword evidence="9" id="KW-0443">Lipid metabolism</keyword>
<evidence type="ECO:0000256" key="4">
    <source>
        <dbReference type="ARBA" id="ARBA00012423"/>
    </source>
</evidence>
<organism evidence="16 17">
    <name type="scientific">Adineta steineri</name>
    <dbReference type="NCBI Taxonomy" id="433720"/>
    <lineage>
        <taxon>Eukaryota</taxon>
        <taxon>Metazoa</taxon>
        <taxon>Spiralia</taxon>
        <taxon>Gnathifera</taxon>
        <taxon>Rotifera</taxon>
        <taxon>Eurotatoria</taxon>
        <taxon>Bdelloidea</taxon>
        <taxon>Adinetida</taxon>
        <taxon>Adinetidae</taxon>
        <taxon>Adineta</taxon>
    </lineage>
</organism>
<evidence type="ECO:0000256" key="14">
    <source>
        <dbReference type="ARBA" id="ARBA00048656"/>
    </source>
</evidence>
<evidence type="ECO:0000256" key="8">
    <source>
        <dbReference type="ARBA" id="ARBA00022832"/>
    </source>
</evidence>
<dbReference type="EMBL" id="CAJNOE010000082">
    <property type="protein sequence ID" value="CAF0878587.1"/>
    <property type="molecule type" value="Genomic_DNA"/>
</dbReference>
<dbReference type="EC" id="3.1.2.22" evidence="4"/>
<dbReference type="FunFam" id="3.40.50.1820:FF:000010">
    <property type="entry name" value="Acyl-protein thioesterase 2"/>
    <property type="match status" value="1"/>
</dbReference>
<comment type="caution">
    <text evidence="16">The sequence shown here is derived from an EMBL/GenBank/DDBJ whole genome shotgun (WGS) entry which is preliminary data.</text>
</comment>
<dbReference type="PANTHER" id="PTHR10655">
    <property type="entry name" value="LYSOPHOSPHOLIPASE-RELATED"/>
    <property type="match status" value="1"/>
</dbReference>
<keyword evidence="7" id="KW-0378">Hydrolase</keyword>
<dbReference type="GO" id="GO:0006631">
    <property type="term" value="P:fatty acid metabolic process"/>
    <property type="evidence" value="ECO:0007669"/>
    <property type="project" value="UniProtKB-KW"/>
</dbReference>
<reference evidence="16" key="1">
    <citation type="submission" date="2021-02" db="EMBL/GenBank/DDBJ databases">
        <authorList>
            <person name="Nowell W R."/>
        </authorList>
    </citation>
    <scope>NUCLEOTIDE SEQUENCE</scope>
</reference>
<dbReference type="InterPro" id="IPR029058">
    <property type="entry name" value="AB_hydrolase_fold"/>
</dbReference>
<keyword evidence="5" id="KW-0719">Serine esterase</keyword>
<keyword evidence="6" id="KW-0963">Cytoplasm</keyword>
<comment type="subcellular location">
    <subcellularLocation>
        <location evidence="2">Cytoplasm</location>
    </subcellularLocation>
    <subcellularLocation>
        <location evidence="1">Nucleus</location>
    </subcellularLocation>
</comment>
<comment type="function">
    <text evidence="11">Hydrolyzes fatty acids from S-acylated cysteine residues in proteins with a strong preference for palmitoylated G-alpha proteins over other acyl substrates. Mediates the deacylation of G-alpha proteins such as GPA1 in vivo, but has weak or no activity toward palmitoylated Ras proteins. Has weak lysophospholipase activity in vitro; however such activity may not exist in vivo.</text>
</comment>
<dbReference type="InterPro" id="IPR050565">
    <property type="entry name" value="LYPA1-2/EST-like"/>
</dbReference>
<dbReference type="SUPFAM" id="SSF53474">
    <property type="entry name" value="alpha/beta-Hydrolases"/>
    <property type="match status" value="2"/>
</dbReference>
<evidence type="ECO:0000256" key="13">
    <source>
        <dbReference type="ARBA" id="ARBA00047337"/>
    </source>
</evidence>
<evidence type="ECO:0000256" key="3">
    <source>
        <dbReference type="ARBA" id="ARBA00006499"/>
    </source>
</evidence>
<proteinExistence type="inferred from homology"/>
<evidence type="ECO:0000256" key="7">
    <source>
        <dbReference type="ARBA" id="ARBA00022801"/>
    </source>
</evidence>
<dbReference type="Pfam" id="PF02230">
    <property type="entry name" value="Abhydrolase_2"/>
    <property type="match status" value="2"/>
</dbReference>
<evidence type="ECO:0000313" key="16">
    <source>
        <dbReference type="EMBL" id="CAF0878587.1"/>
    </source>
</evidence>
<evidence type="ECO:0000256" key="1">
    <source>
        <dbReference type="ARBA" id="ARBA00004123"/>
    </source>
</evidence>
<dbReference type="Proteomes" id="UP000663860">
    <property type="component" value="Unassembled WGS sequence"/>
</dbReference>
<sequence length="469" mass="52389">MGNTCSTTWLANHCLNSSRTSLQSEDENNLSKNMIESTIIPACDKHTATIIFLHGLGDVGGSWYDAFKTCRIIKSMPHVKFIFPTAPVRKVTLNMGMPMTSWFDILGLEQDVKEDQEGIEKSSIFLNNLIEEEIQNGISPECIIIGGFSMGGAIALHAALTSSYTLGGVIALSTWLPLSTTFPQALVSGDKKINLPILQCHGDEDPLVQLKWARLTEQRIKAMGFKQYAFREYKNMGHASCDREMKDVSSFILQHLSELIFLHGLDDVGKTWLDEFNAFDIPKSIPYVKFIFPTASIMKISKNNGESMTSWFDVYGFDQNVKEDQESIEKASQLLNSYVEEEIKNGISPERIIIGGFSMGGAVALHTALTSPHTLGGVLALSTWLPLLGTFPKALVAGDKKINLPILHCHGNKDTIIHINWARLSEESFKGMGFKHYIFKEYDGMDHTNWNQEMKDILVFIEQSLPKQD</sequence>
<evidence type="ECO:0000256" key="12">
    <source>
        <dbReference type="ARBA" id="ARBA00031195"/>
    </source>
</evidence>
<protein>
    <recommendedName>
        <fullName evidence="4">palmitoyl-protein hydrolase</fullName>
        <ecNumber evidence="4">3.1.2.22</ecNumber>
    </recommendedName>
    <alternativeName>
        <fullName evidence="12">Palmitoyl-protein hydrolase</fullName>
    </alternativeName>
</protein>
<feature type="domain" description="Phospholipase/carboxylesterase/thioesterase" evidence="15">
    <location>
        <begin position="258"/>
        <end position="463"/>
    </location>
</feature>
<dbReference type="AlphaFoldDB" id="A0A813Y5U7"/>
<keyword evidence="10" id="KW-0539">Nucleus</keyword>
<comment type="catalytic activity">
    <reaction evidence="13">
        <text>S-hexadecanoyl-L-cysteinyl-[protein] + H2O = L-cysteinyl-[protein] + hexadecanoate + H(+)</text>
        <dbReference type="Rhea" id="RHEA:19233"/>
        <dbReference type="Rhea" id="RHEA-COMP:10131"/>
        <dbReference type="Rhea" id="RHEA-COMP:11032"/>
        <dbReference type="ChEBI" id="CHEBI:7896"/>
        <dbReference type="ChEBI" id="CHEBI:15377"/>
        <dbReference type="ChEBI" id="CHEBI:15378"/>
        <dbReference type="ChEBI" id="CHEBI:29950"/>
        <dbReference type="ChEBI" id="CHEBI:74151"/>
        <dbReference type="EC" id="3.1.2.22"/>
    </reaction>
</comment>
<dbReference type="GO" id="GO:0052689">
    <property type="term" value="F:carboxylic ester hydrolase activity"/>
    <property type="evidence" value="ECO:0007669"/>
    <property type="project" value="UniProtKB-KW"/>
</dbReference>